<sequence length="180" mass="19502">MTQVDAKRSGAVLRLYYGLGHLVRELLKFGIVGGIGLVIDVGLSNLCHLYFDLGPLTSKTIGSGVAIAVTFYGNREWTFRHRGGGRLHIEAVRFLAVSLIGFLITLAITGFSYYVLDQRGALAFNVAANGIGLLAGTAFRFWGYRRLVFPALVDEAVEQAEDEAEAVEHAGGGRPEQMGR</sequence>
<dbReference type="Proteomes" id="UP000800981">
    <property type="component" value="Unassembled WGS sequence"/>
</dbReference>
<evidence type="ECO:0000259" key="7">
    <source>
        <dbReference type="Pfam" id="PF04138"/>
    </source>
</evidence>
<gene>
    <name evidence="8" type="ORF">G9H71_12845</name>
</gene>
<comment type="caution">
    <text evidence="8">The sequence shown here is derived from an EMBL/GenBank/DDBJ whole genome shotgun (WGS) entry which is preliminary data.</text>
</comment>
<evidence type="ECO:0000256" key="5">
    <source>
        <dbReference type="ARBA" id="ARBA00023136"/>
    </source>
</evidence>
<dbReference type="InterPro" id="IPR051401">
    <property type="entry name" value="GtrA_CellWall_Glycosyl"/>
</dbReference>
<dbReference type="RefSeq" id="WP_166282424.1">
    <property type="nucleotide sequence ID" value="NZ_JAANNP010000009.1"/>
</dbReference>
<evidence type="ECO:0000313" key="8">
    <source>
        <dbReference type="EMBL" id="NHC14668.1"/>
    </source>
</evidence>
<keyword evidence="4 6" id="KW-1133">Transmembrane helix</keyword>
<keyword evidence="9" id="KW-1185">Reference proteome</keyword>
<evidence type="ECO:0000256" key="3">
    <source>
        <dbReference type="ARBA" id="ARBA00022692"/>
    </source>
</evidence>
<name>A0ABX0GUS7_9ACTN</name>
<organism evidence="8 9">
    <name type="scientific">Motilibacter deserti</name>
    <dbReference type="NCBI Taxonomy" id="2714956"/>
    <lineage>
        <taxon>Bacteria</taxon>
        <taxon>Bacillati</taxon>
        <taxon>Actinomycetota</taxon>
        <taxon>Actinomycetes</taxon>
        <taxon>Motilibacterales</taxon>
        <taxon>Motilibacteraceae</taxon>
        <taxon>Motilibacter</taxon>
    </lineage>
</organism>
<evidence type="ECO:0000313" key="9">
    <source>
        <dbReference type="Proteomes" id="UP000800981"/>
    </source>
</evidence>
<evidence type="ECO:0000256" key="1">
    <source>
        <dbReference type="ARBA" id="ARBA00004141"/>
    </source>
</evidence>
<feature type="transmembrane region" description="Helical" evidence="6">
    <location>
        <begin position="29"/>
        <end position="51"/>
    </location>
</feature>
<comment type="similarity">
    <text evidence="2">Belongs to the GtrA family.</text>
</comment>
<dbReference type="InterPro" id="IPR007267">
    <property type="entry name" value="GtrA_DPMS_TM"/>
</dbReference>
<feature type="domain" description="GtrA/DPMS transmembrane" evidence="7">
    <location>
        <begin position="28"/>
        <end position="149"/>
    </location>
</feature>
<keyword evidence="5 6" id="KW-0472">Membrane</keyword>
<reference evidence="8 9" key="1">
    <citation type="submission" date="2020-03" db="EMBL/GenBank/DDBJ databases">
        <title>Two novel Motilibacter sp.</title>
        <authorList>
            <person name="Liu S."/>
        </authorList>
    </citation>
    <scope>NUCLEOTIDE SEQUENCE [LARGE SCALE GENOMIC DNA]</scope>
    <source>
        <strain evidence="8 9">E257</strain>
    </source>
</reference>
<dbReference type="EMBL" id="JAANNP010000009">
    <property type="protein sequence ID" value="NHC14668.1"/>
    <property type="molecule type" value="Genomic_DNA"/>
</dbReference>
<protein>
    <submittedName>
        <fullName evidence="8">GtrA family protein</fullName>
    </submittedName>
</protein>
<evidence type="ECO:0000256" key="4">
    <source>
        <dbReference type="ARBA" id="ARBA00022989"/>
    </source>
</evidence>
<accession>A0ABX0GUS7</accession>
<comment type="subcellular location">
    <subcellularLocation>
        <location evidence="1">Membrane</location>
        <topology evidence="1">Multi-pass membrane protein</topology>
    </subcellularLocation>
</comment>
<feature type="transmembrane region" description="Helical" evidence="6">
    <location>
        <begin position="57"/>
        <end position="73"/>
    </location>
</feature>
<dbReference type="PANTHER" id="PTHR38459:SF1">
    <property type="entry name" value="PROPHAGE BACTOPRENOL-LINKED GLUCOSE TRANSLOCASE HOMOLOG"/>
    <property type="match status" value="1"/>
</dbReference>
<dbReference type="PANTHER" id="PTHR38459">
    <property type="entry name" value="PROPHAGE BACTOPRENOL-LINKED GLUCOSE TRANSLOCASE HOMOLOG"/>
    <property type="match status" value="1"/>
</dbReference>
<proteinExistence type="inferred from homology"/>
<evidence type="ECO:0000256" key="6">
    <source>
        <dbReference type="SAM" id="Phobius"/>
    </source>
</evidence>
<dbReference type="Pfam" id="PF04138">
    <property type="entry name" value="GtrA_DPMS_TM"/>
    <property type="match status" value="1"/>
</dbReference>
<evidence type="ECO:0000256" key="2">
    <source>
        <dbReference type="ARBA" id="ARBA00009399"/>
    </source>
</evidence>
<feature type="transmembrane region" description="Helical" evidence="6">
    <location>
        <begin position="122"/>
        <end position="142"/>
    </location>
</feature>
<keyword evidence="3 6" id="KW-0812">Transmembrane</keyword>
<feature type="transmembrane region" description="Helical" evidence="6">
    <location>
        <begin position="94"/>
        <end position="116"/>
    </location>
</feature>